<dbReference type="Proteomes" id="UP000515121">
    <property type="component" value="Unplaced"/>
</dbReference>
<dbReference type="RefSeq" id="XP_022715126.1">
    <property type="nucleotide sequence ID" value="XM_022859391.1"/>
</dbReference>
<dbReference type="PANTHER" id="PTHR47592:SF18">
    <property type="entry name" value="ZINC FINGER, CCHC-TYPE-RELATED"/>
    <property type="match status" value="1"/>
</dbReference>
<organism evidence="2 3">
    <name type="scientific">Durio zibethinus</name>
    <name type="common">Durian</name>
    <dbReference type="NCBI Taxonomy" id="66656"/>
    <lineage>
        <taxon>Eukaryota</taxon>
        <taxon>Viridiplantae</taxon>
        <taxon>Streptophyta</taxon>
        <taxon>Embryophyta</taxon>
        <taxon>Tracheophyta</taxon>
        <taxon>Spermatophyta</taxon>
        <taxon>Magnoliopsida</taxon>
        <taxon>eudicotyledons</taxon>
        <taxon>Gunneridae</taxon>
        <taxon>Pentapetalae</taxon>
        <taxon>rosids</taxon>
        <taxon>malvids</taxon>
        <taxon>Malvales</taxon>
        <taxon>Malvaceae</taxon>
        <taxon>Helicteroideae</taxon>
        <taxon>Durio</taxon>
    </lineage>
</organism>
<evidence type="ECO:0000313" key="3">
    <source>
        <dbReference type="RefSeq" id="XP_022715126.1"/>
    </source>
</evidence>
<dbReference type="PANTHER" id="PTHR47592">
    <property type="entry name" value="PBF68 PROTEIN"/>
    <property type="match status" value="1"/>
</dbReference>
<dbReference type="OrthoDB" id="1000303at2759"/>
<dbReference type="AlphaFoldDB" id="A0A6P5WI75"/>
<proteinExistence type="predicted"/>
<keyword evidence="2" id="KW-1185">Reference proteome</keyword>
<gene>
    <name evidence="3" type="primary">LOC111274619</name>
</gene>
<evidence type="ECO:0000313" key="2">
    <source>
        <dbReference type="Proteomes" id="UP000515121"/>
    </source>
</evidence>
<dbReference type="Pfam" id="PF22936">
    <property type="entry name" value="Pol_BBD"/>
    <property type="match status" value="1"/>
</dbReference>
<protein>
    <submittedName>
        <fullName evidence="3">Uncharacterized protein LOC111274619</fullName>
    </submittedName>
</protein>
<evidence type="ECO:0000259" key="1">
    <source>
        <dbReference type="Pfam" id="PF22936"/>
    </source>
</evidence>
<dbReference type="InterPro" id="IPR054722">
    <property type="entry name" value="PolX-like_BBD"/>
</dbReference>
<dbReference type="KEGG" id="dzi:111274619"/>
<sequence length="270" mass="31188">MVFLLTALKMFYVLDPNLKPIPKPTPEDSDTIKATRSKREEDELVCRGYILNSLSDRLYDLYRNMKTPKEIWTALEHKYMNEKKGTDKFLALKYFEFSITDDKPIMDQVHELQILVSKLSELEIKVPDSLQVGAILSKLHPSWNGYRKKVLHSTDTFTIEEFQTHIQIEAKNRARDALFLGGSNVNYIGSSSESKANLVEQKINELIAMVTDMQIGMITEVHMATTNKSSDWWLDSGATIHVCNNKKQFKTYEECKKPENILMEIMFLPK</sequence>
<accession>A0A6P5WI75</accession>
<name>A0A6P5WI75_DURZI</name>
<dbReference type="GeneID" id="111274619"/>
<feature type="domain" description="Retrovirus-related Pol polyprotein from transposon TNT 1-94-like beta-barrel" evidence="1">
    <location>
        <begin position="232"/>
        <end position="263"/>
    </location>
</feature>
<dbReference type="Pfam" id="PF14223">
    <property type="entry name" value="Retrotran_gag_2"/>
    <property type="match status" value="1"/>
</dbReference>
<reference evidence="3" key="1">
    <citation type="submission" date="2025-08" db="UniProtKB">
        <authorList>
            <consortium name="RefSeq"/>
        </authorList>
    </citation>
    <scope>IDENTIFICATION</scope>
    <source>
        <tissue evidence="3">Fruit stalk</tissue>
    </source>
</reference>